<protein>
    <submittedName>
        <fullName evidence="1">Alanine/glycine:cation symporter family protein</fullName>
    </submittedName>
</protein>
<reference evidence="2" key="1">
    <citation type="journal article" date="2025" name="Aquaculture">
        <title>Assessment of the bioflocculant production and safety properties of Metabacillus hrfriensis sp. nov. based on phenotypic and whole-genome sequencing analysis.</title>
        <authorList>
            <person name="Zhang R."/>
            <person name="Zhao Z."/>
            <person name="Luo L."/>
            <person name="Wang S."/>
            <person name="Guo K."/>
            <person name="Xu W."/>
        </authorList>
    </citation>
    <scope>NUCLEOTIDE SEQUENCE [LARGE SCALE GENOMIC DNA]</scope>
    <source>
        <strain evidence="2">CT-WN-B3</strain>
    </source>
</reference>
<sequence length="477" mass="51691">MQQLLQEIISVTNDFLWSNLLIIMLVSFGLYFTFKSRFLQIVMLKEMVRVLKEGTSGSKDGISPFQAFCISMAARVGTGNITGIAIAIALGGPGAIFWMWIIAIIGSASSFIESTLAQVYKVKDKDGFRGGPAYYMEKGLNKRWMGAIFAILITLSFGLVFNAVQSNTITIAFENSFGTDRLTLGIIITIVLAAIIFGGVKRIAKMSEYIVIILAVVYIGVALFIVLTNITQIPVVLSLIVKNAFGIEQAVGGSLGAVIINGVKRGLFSNEAGMGSAPNAAATAVTSHPVKQGLIQAFGVLTDTLVICTSTAFIILLSSSYKQPGLSGIELTQAALSTHIGSWASGFLAFMILLFAFSTLIGNYYYGETNIEFLTKSKSLLMLYKISVLAMVVFGSVAKVQLVWDLADLFMGFMVIVNLIAILLLSKVAFAALNDYINQKKDGKNPVFYKDTIKNHENIECWEHSQAISSLNKENAM</sequence>
<proteinExistence type="predicted"/>
<evidence type="ECO:0000313" key="2">
    <source>
        <dbReference type="Proteomes" id="UP001226091"/>
    </source>
</evidence>
<evidence type="ECO:0000313" key="1">
    <source>
        <dbReference type="EMBL" id="WHZ58193.1"/>
    </source>
</evidence>
<gene>
    <name evidence="1" type="ORF">QLQ22_02130</name>
</gene>
<organism evidence="1 2">
    <name type="scientific">Metabacillus hrfriensis</name>
    <dbReference type="NCBI Taxonomy" id="3048891"/>
    <lineage>
        <taxon>Bacteria</taxon>
        <taxon>Bacillati</taxon>
        <taxon>Bacillota</taxon>
        <taxon>Bacilli</taxon>
        <taxon>Bacillales</taxon>
        <taxon>Bacillaceae</taxon>
        <taxon>Metabacillus</taxon>
    </lineage>
</organism>
<accession>A0ACD4RCX1</accession>
<dbReference type="Proteomes" id="UP001226091">
    <property type="component" value="Chromosome"/>
</dbReference>
<keyword evidence="2" id="KW-1185">Reference proteome</keyword>
<name>A0ACD4RCX1_9BACI</name>
<dbReference type="EMBL" id="CP126116">
    <property type="protein sequence ID" value="WHZ58193.1"/>
    <property type="molecule type" value="Genomic_DNA"/>
</dbReference>